<dbReference type="EMBL" id="CSBK01001214">
    <property type="protein sequence ID" value="COY43717.1"/>
    <property type="molecule type" value="Genomic_DNA"/>
</dbReference>
<organism evidence="1 2">
    <name type="scientific">Mycobacterium tuberculosis</name>
    <dbReference type="NCBI Taxonomy" id="1773"/>
    <lineage>
        <taxon>Bacteria</taxon>
        <taxon>Bacillati</taxon>
        <taxon>Actinomycetota</taxon>
        <taxon>Actinomycetes</taxon>
        <taxon>Mycobacteriales</taxon>
        <taxon>Mycobacteriaceae</taxon>
        <taxon>Mycobacterium</taxon>
        <taxon>Mycobacterium tuberculosis complex</taxon>
    </lineage>
</organism>
<reference evidence="2" key="1">
    <citation type="submission" date="2015-03" db="EMBL/GenBank/DDBJ databases">
        <authorList>
            <consortium name="Pathogen Informatics"/>
        </authorList>
    </citation>
    <scope>NUCLEOTIDE SEQUENCE [LARGE SCALE GENOMIC DNA]</scope>
    <source>
        <strain evidence="2">N09902308</strain>
    </source>
</reference>
<dbReference type="Proteomes" id="UP000039021">
    <property type="component" value="Unassembled WGS sequence"/>
</dbReference>
<proteinExistence type="predicted"/>
<evidence type="ECO:0000313" key="1">
    <source>
        <dbReference type="EMBL" id="COY43717.1"/>
    </source>
</evidence>
<comment type="caution">
    <text evidence="1">The sequence shown here is derived from an EMBL/GenBank/DDBJ whole genome shotgun (WGS) entry which is preliminary data.</text>
</comment>
<protein>
    <submittedName>
        <fullName evidence="1">Uncharacterized protein</fullName>
    </submittedName>
</protein>
<gene>
    <name evidence="1" type="ORF">ERS007739_02606</name>
</gene>
<name>A0A916LBV4_MYCTX</name>
<dbReference type="AlphaFoldDB" id="A0A916LBV4"/>
<accession>A0A916LBV4</accession>
<sequence length="48" mass="4979">MRKGITGCSRRSSVSSPAASTAVVCVSPWASCVLASSRYQSQNSSQAK</sequence>
<evidence type="ECO:0000313" key="2">
    <source>
        <dbReference type="Proteomes" id="UP000039021"/>
    </source>
</evidence>